<evidence type="ECO:0000256" key="2">
    <source>
        <dbReference type="ARBA" id="ARBA00010700"/>
    </source>
</evidence>
<dbReference type="PATRIC" id="fig|224326.49.peg.1511"/>
<sequence length="228" mass="26856">MRNISNCIKYIILTMLIGLLIFCCATFVWLIGIFYSNNFKEERNYSISPIDSVIMRKCYFKEFKSGLIKSVFFKKLDVNVNSKNFKELNKVDKQNLLNSYPSYHMEFVVVDNGFLMNFKNVIFNGIDDAKLYDQRDMVYGGFRYSKEAYFQIIGNYDVKLNKMKQYTPAIVVNVFKININDALFNSLLKQKTLKVTLISHNNKEYILQTNNFLSKYNFQTPEKENSSY</sequence>
<protein>
    <recommendedName>
        <fullName evidence="3">Protein BptA</fullName>
    </recommendedName>
    <alternativeName>
        <fullName evidence="8">Borrelial persistence in ticks protein A</fullName>
    </alternativeName>
</protein>
<evidence type="ECO:0000313" key="10">
    <source>
        <dbReference type="EMBL" id="AAC66129.1"/>
    </source>
</evidence>
<dbReference type="PIR" id="H70250">
    <property type="entry name" value="H70250"/>
</dbReference>
<keyword evidence="10" id="KW-0614">Plasmid</keyword>
<keyword evidence="11" id="KW-1185">Reference proteome</keyword>
<dbReference type="HOGENOM" id="CLU_105744_0_0_12"/>
<keyword evidence="6 9" id="KW-0472">Membrane</keyword>
<evidence type="ECO:0000313" key="11">
    <source>
        <dbReference type="Proteomes" id="UP000001807"/>
    </source>
</evidence>
<dbReference type="EnsemblBacteria" id="AAC66129">
    <property type="protein sequence ID" value="AAC66129"/>
    <property type="gene ID" value="BB_J47"/>
</dbReference>
<dbReference type="InterPro" id="IPR031471">
    <property type="entry name" value="BptA"/>
</dbReference>
<dbReference type="AlphaFoldDB" id="O50802"/>
<reference evidence="10 11" key="1">
    <citation type="journal article" date="1997" name="Nature">
        <title>Genomic sequence of a Lyme disease spirochaete, Borrelia burgdorferi.</title>
        <authorList>
            <person name="Fraser C.M."/>
            <person name="Casjens S."/>
            <person name="Huang W.M."/>
            <person name="Sutton G.G."/>
            <person name="Clayton R."/>
            <person name="Lathigra R."/>
            <person name="White O."/>
            <person name="Ketchum K.A."/>
            <person name="Dodson R."/>
            <person name="Hickey E.K."/>
            <person name="Gwinn M."/>
            <person name="Dougherty B."/>
            <person name="Tomb J.F."/>
            <person name="Fleischmann R.D."/>
            <person name="Richardson D."/>
            <person name="Peterson J."/>
            <person name="Kerlavage A.R."/>
            <person name="Quackenbush J."/>
            <person name="Salzberg S."/>
            <person name="Hanson M."/>
            <person name="van Vugt R."/>
            <person name="Palmer N."/>
            <person name="Adams M.D."/>
            <person name="Gocayne J."/>
            <person name="Weidman J."/>
            <person name="Utterback T."/>
            <person name="Watthey L."/>
            <person name="McDonald L."/>
            <person name="Artiach P."/>
            <person name="Bowman C."/>
            <person name="Garland S."/>
            <person name="Fuji C."/>
            <person name="Cotton M.D."/>
            <person name="Horst K."/>
            <person name="Roberts K."/>
            <person name="Hatch B."/>
            <person name="Smith H.O."/>
            <person name="Venter J.C."/>
        </authorList>
    </citation>
    <scope>NUCLEOTIDE SEQUENCE [LARGE SCALE GENOMIC DNA]</scope>
    <source>
        <strain evidence="11">ATCC 35210 / DSM 4680 / CIP 102532 / B31</strain>
    </source>
</reference>
<accession>O50802</accession>
<dbReference type="GO" id="GO:0009279">
    <property type="term" value="C:cell outer membrane"/>
    <property type="evidence" value="ECO:0007669"/>
    <property type="project" value="UniProtKB-SubCell"/>
</dbReference>
<evidence type="ECO:0000256" key="5">
    <source>
        <dbReference type="ARBA" id="ARBA00023026"/>
    </source>
</evidence>
<comment type="similarity">
    <text evidence="2">Belongs to the BptA family.</text>
</comment>
<evidence type="ECO:0000256" key="4">
    <source>
        <dbReference type="ARBA" id="ARBA00022729"/>
    </source>
</evidence>
<keyword evidence="4" id="KW-0732">Signal</keyword>
<evidence type="ECO:0000256" key="6">
    <source>
        <dbReference type="ARBA" id="ARBA00023136"/>
    </source>
</evidence>
<evidence type="ECO:0000256" key="9">
    <source>
        <dbReference type="SAM" id="Phobius"/>
    </source>
</evidence>
<evidence type="ECO:0000256" key="1">
    <source>
        <dbReference type="ARBA" id="ARBA00004442"/>
    </source>
</evidence>
<keyword evidence="7" id="KW-0998">Cell outer membrane</keyword>
<feature type="transmembrane region" description="Helical" evidence="9">
    <location>
        <begin position="12"/>
        <end position="35"/>
    </location>
</feature>
<keyword evidence="9" id="KW-1133">Transmembrane helix</keyword>
<evidence type="ECO:0000256" key="3">
    <source>
        <dbReference type="ARBA" id="ARBA00018692"/>
    </source>
</evidence>
<comment type="subcellular location">
    <subcellularLocation>
        <location evidence="1">Cell outer membrane</location>
    </subcellularLocation>
</comment>
<dbReference type="KEGG" id="bbu:BB_J47"/>
<gene>
    <name evidence="10" type="ordered locus">BB_J47</name>
</gene>
<dbReference type="Pfam" id="PF17044">
    <property type="entry name" value="BPTA"/>
    <property type="match status" value="1"/>
</dbReference>
<dbReference type="Proteomes" id="UP000001807">
    <property type="component" value="Plasmid lp38"/>
</dbReference>
<dbReference type="OrthoDB" id="350757at2"/>
<keyword evidence="9" id="KW-0812">Transmembrane</keyword>
<geneLocation type="plasmid" evidence="10 11">
    <name>lp38</name>
</geneLocation>
<keyword evidence="5" id="KW-0843">Virulence</keyword>
<proteinExistence type="inferred from homology"/>
<dbReference type="EMBL" id="AE000787">
    <property type="protein sequence ID" value="AAC66129.1"/>
    <property type="molecule type" value="Genomic_DNA"/>
</dbReference>
<name>O50802_BORBU</name>
<evidence type="ECO:0000256" key="7">
    <source>
        <dbReference type="ARBA" id="ARBA00023237"/>
    </source>
</evidence>
<organism evidence="10 11">
    <name type="scientific">Borreliella burgdorferi (strain ATCC 35210 / DSM 4680 / CIP 102532 / B31)</name>
    <name type="common">Borrelia burgdorferi</name>
    <dbReference type="NCBI Taxonomy" id="224326"/>
    <lineage>
        <taxon>Bacteria</taxon>
        <taxon>Pseudomonadati</taxon>
        <taxon>Spirochaetota</taxon>
        <taxon>Spirochaetia</taxon>
        <taxon>Spirochaetales</taxon>
        <taxon>Borreliaceae</taxon>
        <taxon>Borreliella</taxon>
    </lineage>
</organism>
<evidence type="ECO:0000256" key="8">
    <source>
        <dbReference type="ARBA" id="ARBA00031297"/>
    </source>
</evidence>